<dbReference type="Gene3D" id="3.90.1010.10">
    <property type="match status" value="1"/>
</dbReference>
<sequence length="230" mass="24686">MFRRVAAAVPAQAGRVLATAARPSIVSPIRTAAPAVSAVGRRQYHEKDKCPILFVREVDVVAIKAFHDNHLVIAPPFPTYIPLLDHYNKPRNVGSMSKTDTDVGTGLVGAPACGDVMKLQIRVDPNNNTISDVKFKTFGCGSAIASSSYLTELVRGMTLEDASRIKNTEIAKELCLPPVKLHCSMLAEDAIKSAISNYYTKNPNARQTDLGGKSAPLPKVEIETVSSATA</sequence>
<comment type="subcellular location">
    <subcellularLocation>
        <location evidence="8">Mitochondrion matrix</location>
    </subcellularLocation>
</comment>
<dbReference type="RefSeq" id="XP_018381862.1">
    <property type="nucleotide sequence ID" value="XM_018528769.1"/>
</dbReference>
<dbReference type="VEuPathDB" id="FungiDB:CC77DRAFT_1064904"/>
<accession>A0A177DAX0</accession>
<evidence type="ECO:0000256" key="5">
    <source>
        <dbReference type="ARBA" id="ARBA00023004"/>
    </source>
</evidence>
<dbReference type="AlphaFoldDB" id="A0A177DAX0"/>
<keyword evidence="4 8" id="KW-0479">Metal-binding</keyword>
<dbReference type="GO" id="GO:0005759">
    <property type="term" value="C:mitochondrial matrix"/>
    <property type="evidence" value="ECO:0007669"/>
    <property type="project" value="UniProtKB-SubCell"/>
</dbReference>
<dbReference type="FunFam" id="3.90.1010.10:FF:000005">
    <property type="entry name" value="Iron-sulfur cluster assembly protein"/>
    <property type="match status" value="1"/>
</dbReference>
<dbReference type="GO" id="GO:0051537">
    <property type="term" value="F:2 iron, 2 sulfur cluster binding"/>
    <property type="evidence" value="ECO:0007669"/>
    <property type="project" value="UniProtKB-KW"/>
</dbReference>
<evidence type="ECO:0000256" key="4">
    <source>
        <dbReference type="ARBA" id="ARBA00022723"/>
    </source>
</evidence>
<dbReference type="InterPro" id="IPR002871">
    <property type="entry name" value="NIF_FeS_clus_asmbl_NifU_N"/>
</dbReference>
<name>A0A177DAX0_ALTAL</name>
<reference evidence="10 11" key="1">
    <citation type="submission" date="2016-05" db="EMBL/GenBank/DDBJ databases">
        <title>Comparative analysis of secretome profiles of manganese(II)-oxidizing ascomycete fungi.</title>
        <authorList>
            <consortium name="DOE Joint Genome Institute"/>
            <person name="Zeiner C.A."/>
            <person name="Purvine S.O."/>
            <person name="Zink E.M."/>
            <person name="Wu S."/>
            <person name="Pasa-Tolic L."/>
            <person name="Chaput D.L."/>
            <person name="Haridas S."/>
            <person name="Grigoriev I.V."/>
            <person name="Santelli C.M."/>
            <person name="Hansel C.M."/>
        </authorList>
    </citation>
    <scope>NUCLEOTIDE SEQUENCE [LARGE SCALE GENOMIC DNA]</scope>
    <source>
        <strain evidence="10 11">SRC1lrK2f</strain>
    </source>
</reference>
<dbReference type="GO" id="GO:0016226">
    <property type="term" value="P:iron-sulfur cluster assembly"/>
    <property type="evidence" value="ECO:0007669"/>
    <property type="project" value="UniProtKB-UniRule"/>
</dbReference>
<dbReference type="CDD" id="cd06664">
    <property type="entry name" value="IscU_like"/>
    <property type="match status" value="1"/>
</dbReference>
<dbReference type="UniPathway" id="UPA00266"/>
<protein>
    <recommendedName>
        <fullName evidence="8">Iron-sulfur cluster assembly protein</fullName>
    </recommendedName>
</protein>
<dbReference type="EMBL" id="KV441489">
    <property type="protein sequence ID" value="OAG16441.1"/>
    <property type="molecule type" value="Genomic_DNA"/>
</dbReference>
<evidence type="ECO:0000256" key="1">
    <source>
        <dbReference type="ARBA" id="ARBA00005151"/>
    </source>
</evidence>
<dbReference type="PANTHER" id="PTHR10093">
    <property type="entry name" value="IRON-SULFUR CLUSTER ASSEMBLY ENZYME NIFU HOMOLOG"/>
    <property type="match status" value="1"/>
</dbReference>
<keyword evidence="8" id="KW-0496">Mitochondrion</keyword>
<dbReference type="SUPFAM" id="SSF82649">
    <property type="entry name" value="SufE/NifU"/>
    <property type="match status" value="1"/>
</dbReference>
<evidence type="ECO:0000256" key="3">
    <source>
        <dbReference type="ARBA" id="ARBA00022714"/>
    </source>
</evidence>
<evidence type="ECO:0000256" key="6">
    <source>
        <dbReference type="ARBA" id="ARBA00023014"/>
    </source>
</evidence>
<proteinExistence type="inferred from homology"/>
<evidence type="ECO:0000256" key="8">
    <source>
        <dbReference type="RuleBase" id="RU362089"/>
    </source>
</evidence>
<dbReference type="Pfam" id="PF01592">
    <property type="entry name" value="NifU_N"/>
    <property type="match status" value="1"/>
</dbReference>
<dbReference type="Proteomes" id="UP000077248">
    <property type="component" value="Unassembled WGS sequence"/>
</dbReference>
<gene>
    <name evidence="10" type="ORF">CC77DRAFT_1064904</name>
</gene>
<dbReference type="InterPro" id="IPR011339">
    <property type="entry name" value="ISCU"/>
</dbReference>
<dbReference type="KEGG" id="aalt:CC77DRAFT_1064904"/>
<dbReference type="STRING" id="5599.A0A177DAX0"/>
<comment type="similarity">
    <text evidence="2 8">Belongs to the NifU family.</text>
</comment>
<dbReference type="GeneID" id="29114363"/>
<evidence type="ECO:0000256" key="7">
    <source>
        <dbReference type="ARBA" id="ARBA00034078"/>
    </source>
</evidence>
<dbReference type="NCBIfam" id="TIGR01999">
    <property type="entry name" value="iscU"/>
    <property type="match status" value="1"/>
</dbReference>
<keyword evidence="5 8" id="KW-0408">Iron</keyword>
<keyword evidence="3 8" id="KW-0001">2Fe-2S</keyword>
<dbReference type="OMA" id="HEKDRSH"/>
<dbReference type="GO" id="GO:0005506">
    <property type="term" value="F:iron ion binding"/>
    <property type="evidence" value="ECO:0007669"/>
    <property type="project" value="UniProtKB-UniRule"/>
</dbReference>
<evidence type="ECO:0000256" key="2">
    <source>
        <dbReference type="ARBA" id="ARBA00006420"/>
    </source>
</evidence>
<evidence type="ECO:0000313" key="10">
    <source>
        <dbReference type="EMBL" id="OAG16441.1"/>
    </source>
</evidence>
<evidence type="ECO:0000259" key="9">
    <source>
        <dbReference type="Pfam" id="PF01592"/>
    </source>
</evidence>
<keyword evidence="6 8" id="KW-0411">Iron-sulfur</keyword>
<feature type="domain" description="NIF system FeS cluster assembly NifU N-terminal" evidence="9">
    <location>
        <begin position="84"/>
        <end position="202"/>
    </location>
</feature>
<comment type="cofactor">
    <cofactor evidence="7 8">
        <name>[2Fe-2S] cluster</name>
        <dbReference type="ChEBI" id="CHEBI:190135"/>
    </cofactor>
</comment>
<keyword evidence="11" id="KW-1185">Reference proteome</keyword>
<comment type="function">
    <text evidence="8">Scaffold protein for the de novo synthesis of iron-sulfur (Fe-S) clusters within mitochondria, which is required for maturation of both mitochondrial and cytoplasmic [2Fe-2S] and [4Fe-4S] proteins.</text>
</comment>
<evidence type="ECO:0000313" key="11">
    <source>
        <dbReference type="Proteomes" id="UP000077248"/>
    </source>
</evidence>
<comment type="pathway">
    <text evidence="1">Cofactor biosynthesis; iron-sulfur cluster biosynthesis.</text>
</comment>
<organism evidence="10 11">
    <name type="scientific">Alternaria alternata</name>
    <name type="common">Alternaria rot fungus</name>
    <name type="synonym">Torula alternata</name>
    <dbReference type="NCBI Taxonomy" id="5599"/>
    <lineage>
        <taxon>Eukaryota</taxon>
        <taxon>Fungi</taxon>
        <taxon>Dikarya</taxon>
        <taxon>Ascomycota</taxon>
        <taxon>Pezizomycotina</taxon>
        <taxon>Dothideomycetes</taxon>
        <taxon>Pleosporomycetidae</taxon>
        <taxon>Pleosporales</taxon>
        <taxon>Pleosporineae</taxon>
        <taxon>Pleosporaceae</taxon>
        <taxon>Alternaria</taxon>
        <taxon>Alternaria sect. Alternaria</taxon>
        <taxon>Alternaria alternata complex</taxon>
    </lineage>
</organism>
<keyword evidence="8" id="KW-0809">Transit peptide</keyword>